<reference evidence="2" key="1">
    <citation type="journal article" date="2019" name="Int. J. Syst. Evol. Microbiol.">
        <title>The Global Catalogue of Microorganisms (GCM) 10K type strain sequencing project: providing services to taxonomists for standard genome sequencing and annotation.</title>
        <authorList>
            <consortium name="The Broad Institute Genomics Platform"/>
            <consortium name="The Broad Institute Genome Sequencing Center for Infectious Disease"/>
            <person name="Wu L."/>
            <person name="Ma J."/>
        </authorList>
    </citation>
    <scope>NUCLEOTIDE SEQUENCE [LARGE SCALE GENOMIC DNA]</scope>
    <source>
        <strain evidence="2">JCM 17388</strain>
    </source>
</reference>
<gene>
    <name evidence="1" type="ORF">GCM10022252_33390</name>
</gene>
<protein>
    <submittedName>
        <fullName evidence="1">Uncharacterized protein</fullName>
    </submittedName>
</protein>
<sequence>MPAVAAVAPGTATSMLPAMKTPATGAAHGLVEFILLRSIAVTAGTSAQIFAHPGFAQRSE</sequence>
<dbReference type="EMBL" id="BAABAQ010000005">
    <property type="protein sequence ID" value="GAA4192260.1"/>
    <property type="molecule type" value="Genomic_DNA"/>
</dbReference>
<evidence type="ECO:0000313" key="1">
    <source>
        <dbReference type="EMBL" id="GAA4192260.1"/>
    </source>
</evidence>
<name>A0ABP8AWJ3_9ACTN</name>
<evidence type="ECO:0000313" key="2">
    <source>
        <dbReference type="Proteomes" id="UP001501251"/>
    </source>
</evidence>
<comment type="caution">
    <text evidence="1">The sequence shown here is derived from an EMBL/GenBank/DDBJ whole genome shotgun (WGS) entry which is preliminary data.</text>
</comment>
<keyword evidence="2" id="KW-1185">Reference proteome</keyword>
<proteinExistence type="predicted"/>
<dbReference type="Proteomes" id="UP001501251">
    <property type="component" value="Unassembled WGS sequence"/>
</dbReference>
<organism evidence="1 2">
    <name type="scientific">Streptosporangium oxazolinicum</name>
    <dbReference type="NCBI Taxonomy" id="909287"/>
    <lineage>
        <taxon>Bacteria</taxon>
        <taxon>Bacillati</taxon>
        <taxon>Actinomycetota</taxon>
        <taxon>Actinomycetes</taxon>
        <taxon>Streptosporangiales</taxon>
        <taxon>Streptosporangiaceae</taxon>
        <taxon>Streptosporangium</taxon>
    </lineage>
</organism>
<accession>A0ABP8AWJ3</accession>